<dbReference type="InterPro" id="IPR018060">
    <property type="entry name" value="HTH_AraC"/>
</dbReference>
<evidence type="ECO:0000256" key="3">
    <source>
        <dbReference type="ARBA" id="ARBA00023163"/>
    </source>
</evidence>
<dbReference type="eggNOG" id="COG4977">
    <property type="taxonomic scope" value="Bacteria"/>
</dbReference>
<reference evidence="5 6" key="1">
    <citation type="submission" date="2014-05" db="EMBL/GenBank/DDBJ databases">
        <title>Genome Sequence of Flavobacterium sp. EM1321.</title>
        <authorList>
            <person name="Shin S.-K."/>
            <person name="Yi H."/>
        </authorList>
    </citation>
    <scope>NUCLEOTIDE SEQUENCE [LARGE SCALE GENOMIC DNA]</scope>
    <source>
        <strain evidence="5 6">EM1321</strain>
    </source>
</reference>
<dbReference type="PANTHER" id="PTHR43280:SF32">
    <property type="entry name" value="TRANSCRIPTIONAL REGULATORY PROTEIN"/>
    <property type="match status" value="1"/>
</dbReference>
<comment type="caution">
    <text evidence="5">The sequence shown here is derived from an EMBL/GenBank/DDBJ whole genome shotgun (WGS) entry which is preliminary data.</text>
</comment>
<dbReference type="GO" id="GO:0043565">
    <property type="term" value="F:sequence-specific DNA binding"/>
    <property type="evidence" value="ECO:0007669"/>
    <property type="project" value="InterPro"/>
</dbReference>
<gene>
    <name evidence="5" type="ORF">FEM21_12520</name>
</gene>
<dbReference type="PRINTS" id="PR00032">
    <property type="entry name" value="HTHARAC"/>
</dbReference>
<keyword evidence="2" id="KW-0238">DNA-binding</keyword>
<dbReference type="AlphaFoldDB" id="A0A066WY96"/>
<dbReference type="GO" id="GO:0003700">
    <property type="term" value="F:DNA-binding transcription factor activity"/>
    <property type="evidence" value="ECO:0007669"/>
    <property type="project" value="InterPro"/>
</dbReference>
<keyword evidence="3" id="KW-0804">Transcription</keyword>
<name>A0A066WY96_9FLAO</name>
<feature type="domain" description="HTH araC/xylS-type" evidence="4">
    <location>
        <begin position="200"/>
        <end position="309"/>
    </location>
</feature>
<dbReference type="RefSeq" id="WP_035658910.1">
    <property type="nucleotide sequence ID" value="NZ_JNCA01000011.1"/>
</dbReference>
<accession>A0A066WY96</accession>
<evidence type="ECO:0000313" key="6">
    <source>
        <dbReference type="Proteomes" id="UP000027064"/>
    </source>
</evidence>
<dbReference type="SMART" id="SM00342">
    <property type="entry name" value="HTH_ARAC"/>
    <property type="match status" value="1"/>
</dbReference>
<evidence type="ECO:0000313" key="5">
    <source>
        <dbReference type="EMBL" id="KDN55650.1"/>
    </source>
</evidence>
<keyword evidence="1" id="KW-0805">Transcription regulation</keyword>
<sequence length="309" mass="36014">MNAITVKEFYEDIFKETCPDLDNFLSENLNKDIGHFNVFNIENMYSACKGKPEMPYNRRTYYKVSLISGENLVEYAGKTIQIKEFGVLFATPKIPYRYTPISTKQQGHFCVFTKDFLPFSKTGFDINTLAIFSNQSDFVFQISKEQYGQILGVFEKMHLEINSEYEYKYDLLRNYLMELIHFGQKLNPITPTENIKTASTRITSLFIELLERQFPVENTTQLLLLKTPKDYSDVLNIHVNHLNKVLKETIGRTTTDIISSRINQEAKILLKQTNWNVSEIAYSLGFDEVAHFSNFFKKHTGYSPLLFRE</sequence>
<dbReference type="Pfam" id="PF12833">
    <property type="entry name" value="HTH_18"/>
    <property type="match status" value="1"/>
</dbReference>
<evidence type="ECO:0000256" key="2">
    <source>
        <dbReference type="ARBA" id="ARBA00023125"/>
    </source>
</evidence>
<dbReference type="PATRIC" id="fig|1492738.3.peg.1245"/>
<dbReference type="STRING" id="1492738.FEM21_12520"/>
<dbReference type="PROSITE" id="PS01124">
    <property type="entry name" value="HTH_ARAC_FAMILY_2"/>
    <property type="match status" value="1"/>
</dbReference>
<dbReference type="InterPro" id="IPR020449">
    <property type="entry name" value="Tscrpt_reg_AraC-type_HTH"/>
</dbReference>
<proteinExistence type="predicted"/>
<dbReference type="Gene3D" id="1.10.10.60">
    <property type="entry name" value="Homeodomain-like"/>
    <property type="match status" value="1"/>
</dbReference>
<dbReference type="Proteomes" id="UP000027064">
    <property type="component" value="Unassembled WGS sequence"/>
</dbReference>
<protein>
    <submittedName>
        <fullName evidence="5">Transcriptional regulator</fullName>
    </submittedName>
</protein>
<dbReference type="EMBL" id="JNCA01000011">
    <property type="protein sequence ID" value="KDN55650.1"/>
    <property type="molecule type" value="Genomic_DNA"/>
</dbReference>
<evidence type="ECO:0000256" key="1">
    <source>
        <dbReference type="ARBA" id="ARBA00023015"/>
    </source>
</evidence>
<evidence type="ECO:0000259" key="4">
    <source>
        <dbReference type="PROSITE" id="PS01124"/>
    </source>
</evidence>
<keyword evidence="6" id="KW-1185">Reference proteome</keyword>
<organism evidence="5 6">
    <name type="scientific">Flavobacterium seoulense</name>
    <dbReference type="NCBI Taxonomy" id="1492738"/>
    <lineage>
        <taxon>Bacteria</taxon>
        <taxon>Pseudomonadati</taxon>
        <taxon>Bacteroidota</taxon>
        <taxon>Flavobacteriia</taxon>
        <taxon>Flavobacteriales</taxon>
        <taxon>Flavobacteriaceae</taxon>
        <taxon>Flavobacterium</taxon>
    </lineage>
</organism>
<dbReference type="SUPFAM" id="SSF46689">
    <property type="entry name" value="Homeodomain-like"/>
    <property type="match status" value="1"/>
</dbReference>
<dbReference type="InterPro" id="IPR009057">
    <property type="entry name" value="Homeodomain-like_sf"/>
</dbReference>
<dbReference type="PANTHER" id="PTHR43280">
    <property type="entry name" value="ARAC-FAMILY TRANSCRIPTIONAL REGULATOR"/>
    <property type="match status" value="1"/>
</dbReference>
<dbReference type="OrthoDB" id="629929at2"/>